<protein>
    <submittedName>
        <fullName evidence="1">Uncharacterized protein</fullName>
    </submittedName>
</protein>
<dbReference type="Gramene" id="LPERR03G05490.1">
    <property type="protein sequence ID" value="LPERR03G05490.1"/>
    <property type="gene ID" value="LPERR03G05490"/>
</dbReference>
<dbReference type="Proteomes" id="UP000032180">
    <property type="component" value="Chromosome 3"/>
</dbReference>
<proteinExistence type="predicted"/>
<dbReference type="HOGENOM" id="CLU_2708390_0_0_1"/>
<name>A0A0D9VQD1_9ORYZ</name>
<reference evidence="1 2" key="1">
    <citation type="submission" date="2012-08" db="EMBL/GenBank/DDBJ databases">
        <title>Oryza genome evolution.</title>
        <authorList>
            <person name="Wing R.A."/>
        </authorList>
    </citation>
    <scope>NUCLEOTIDE SEQUENCE</scope>
</reference>
<evidence type="ECO:0000313" key="1">
    <source>
        <dbReference type="EnsemblPlants" id="LPERR03G05490.1"/>
    </source>
</evidence>
<reference evidence="1" key="3">
    <citation type="submission" date="2015-04" db="UniProtKB">
        <authorList>
            <consortium name="EnsemblPlants"/>
        </authorList>
    </citation>
    <scope>IDENTIFICATION</scope>
</reference>
<reference evidence="2" key="2">
    <citation type="submission" date="2013-12" db="EMBL/GenBank/DDBJ databases">
        <authorList>
            <person name="Yu Y."/>
            <person name="Lee S."/>
            <person name="de Baynast K."/>
            <person name="Wissotski M."/>
            <person name="Liu L."/>
            <person name="Talag J."/>
            <person name="Goicoechea J."/>
            <person name="Angelova A."/>
            <person name="Jetty R."/>
            <person name="Kudrna D."/>
            <person name="Golser W."/>
            <person name="Rivera L."/>
            <person name="Zhang J."/>
            <person name="Wing R."/>
        </authorList>
    </citation>
    <scope>NUCLEOTIDE SEQUENCE</scope>
</reference>
<keyword evidence="2" id="KW-1185">Reference proteome</keyword>
<dbReference type="EnsemblPlants" id="LPERR03G05490.1">
    <property type="protein sequence ID" value="LPERR03G05490.1"/>
    <property type="gene ID" value="LPERR03G05490"/>
</dbReference>
<organism evidence="1 2">
    <name type="scientific">Leersia perrieri</name>
    <dbReference type="NCBI Taxonomy" id="77586"/>
    <lineage>
        <taxon>Eukaryota</taxon>
        <taxon>Viridiplantae</taxon>
        <taxon>Streptophyta</taxon>
        <taxon>Embryophyta</taxon>
        <taxon>Tracheophyta</taxon>
        <taxon>Spermatophyta</taxon>
        <taxon>Magnoliopsida</taxon>
        <taxon>Liliopsida</taxon>
        <taxon>Poales</taxon>
        <taxon>Poaceae</taxon>
        <taxon>BOP clade</taxon>
        <taxon>Oryzoideae</taxon>
        <taxon>Oryzeae</taxon>
        <taxon>Oryzinae</taxon>
        <taxon>Leersia</taxon>
    </lineage>
</organism>
<accession>A0A0D9VQD1</accession>
<dbReference type="AlphaFoldDB" id="A0A0D9VQD1"/>
<evidence type="ECO:0000313" key="2">
    <source>
        <dbReference type="Proteomes" id="UP000032180"/>
    </source>
</evidence>
<sequence length="73" mass="7738">MRFKPPAACWSSTAAEARGCGKKQQSSLTLLLLDPSLSEGLLLPPLLEPSMQQPTSSTTFKRACMAAPASICD</sequence>